<feature type="signal peptide" evidence="8">
    <location>
        <begin position="1"/>
        <end position="22"/>
    </location>
</feature>
<dbReference type="SUPFAM" id="SSF56954">
    <property type="entry name" value="Outer membrane efflux proteins (OEP)"/>
    <property type="match status" value="1"/>
</dbReference>
<dbReference type="GO" id="GO:1990281">
    <property type="term" value="C:efflux pump complex"/>
    <property type="evidence" value="ECO:0007669"/>
    <property type="project" value="TreeGrafter"/>
</dbReference>
<evidence type="ECO:0000256" key="8">
    <source>
        <dbReference type="SAM" id="SignalP"/>
    </source>
</evidence>
<keyword evidence="7" id="KW-0998">Cell outer membrane</keyword>
<evidence type="ECO:0000256" key="2">
    <source>
        <dbReference type="ARBA" id="ARBA00007613"/>
    </source>
</evidence>
<dbReference type="RefSeq" id="WP_125487250.1">
    <property type="nucleotide sequence ID" value="NZ_RSDW01000001.1"/>
</dbReference>
<protein>
    <submittedName>
        <fullName evidence="9">Outer membrane protein</fullName>
    </submittedName>
</protein>
<keyword evidence="10" id="KW-1185">Reference proteome</keyword>
<dbReference type="GO" id="GO:0015288">
    <property type="term" value="F:porin activity"/>
    <property type="evidence" value="ECO:0007669"/>
    <property type="project" value="TreeGrafter"/>
</dbReference>
<name>A0A3R9PVT8_9BACT</name>
<evidence type="ECO:0000256" key="6">
    <source>
        <dbReference type="ARBA" id="ARBA00023136"/>
    </source>
</evidence>
<evidence type="ECO:0000256" key="1">
    <source>
        <dbReference type="ARBA" id="ARBA00004442"/>
    </source>
</evidence>
<dbReference type="OrthoDB" id="107009at2"/>
<evidence type="ECO:0000256" key="3">
    <source>
        <dbReference type="ARBA" id="ARBA00022448"/>
    </source>
</evidence>
<dbReference type="EMBL" id="RSDW01000001">
    <property type="protein sequence ID" value="RSL18980.1"/>
    <property type="molecule type" value="Genomic_DNA"/>
</dbReference>
<keyword evidence="4" id="KW-1134">Transmembrane beta strand</keyword>
<comment type="similarity">
    <text evidence="2">Belongs to the outer membrane factor (OMF) (TC 1.B.17) family.</text>
</comment>
<keyword evidence="5" id="KW-0812">Transmembrane</keyword>
<keyword evidence="8" id="KW-0732">Signal</keyword>
<dbReference type="GO" id="GO:0009279">
    <property type="term" value="C:cell outer membrane"/>
    <property type="evidence" value="ECO:0007669"/>
    <property type="project" value="UniProtKB-SubCell"/>
</dbReference>
<feature type="chain" id="PRO_5018557934" evidence="8">
    <location>
        <begin position="23"/>
        <end position="439"/>
    </location>
</feature>
<evidence type="ECO:0000256" key="4">
    <source>
        <dbReference type="ARBA" id="ARBA00022452"/>
    </source>
</evidence>
<dbReference type="GO" id="GO:0015562">
    <property type="term" value="F:efflux transmembrane transporter activity"/>
    <property type="evidence" value="ECO:0007669"/>
    <property type="project" value="InterPro"/>
</dbReference>
<proteinExistence type="inferred from homology"/>
<dbReference type="Proteomes" id="UP000269669">
    <property type="component" value="Unassembled WGS sequence"/>
</dbReference>
<comment type="subcellular location">
    <subcellularLocation>
        <location evidence="1">Cell outer membrane</location>
    </subcellularLocation>
</comment>
<comment type="caution">
    <text evidence="9">The sequence shown here is derived from an EMBL/GenBank/DDBJ whole genome shotgun (WGS) entry which is preliminary data.</text>
</comment>
<keyword evidence="3" id="KW-0813">Transport</keyword>
<dbReference type="InterPro" id="IPR003423">
    <property type="entry name" value="OMP_efflux"/>
</dbReference>
<organism evidence="9 10">
    <name type="scientific">Edaphobacter aggregans</name>
    <dbReference type="NCBI Taxonomy" id="570835"/>
    <lineage>
        <taxon>Bacteria</taxon>
        <taxon>Pseudomonadati</taxon>
        <taxon>Acidobacteriota</taxon>
        <taxon>Terriglobia</taxon>
        <taxon>Terriglobales</taxon>
        <taxon>Acidobacteriaceae</taxon>
        <taxon>Edaphobacter</taxon>
    </lineage>
</organism>
<evidence type="ECO:0000256" key="7">
    <source>
        <dbReference type="ARBA" id="ARBA00023237"/>
    </source>
</evidence>
<accession>A0A3R9PVT8</accession>
<reference evidence="9 10" key="1">
    <citation type="submission" date="2018-12" db="EMBL/GenBank/DDBJ databases">
        <title>Sequencing of bacterial isolates from soil warming experiment in Harvard Forest, Massachusetts, USA.</title>
        <authorList>
            <person name="Deangelis K."/>
        </authorList>
    </citation>
    <scope>NUCLEOTIDE SEQUENCE [LARGE SCALE GENOMIC DNA]</scope>
    <source>
        <strain evidence="9 10">EB153</strain>
    </source>
</reference>
<dbReference type="InterPro" id="IPR051906">
    <property type="entry name" value="TolC-like"/>
</dbReference>
<evidence type="ECO:0000256" key="5">
    <source>
        <dbReference type="ARBA" id="ARBA00022692"/>
    </source>
</evidence>
<dbReference type="Gene3D" id="1.20.1600.10">
    <property type="entry name" value="Outer membrane efflux proteins (OEP)"/>
    <property type="match status" value="1"/>
</dbReference>
<evidence type="ECO:0000313" key="10">
    <source>
        <dbReference type="Proteomes" id="UP000269669"/>
    </source>
</evidence>
<dbReference type="AlphaFoldDB" id="A0A3R9PVT8"/>
<dbReference type="Pfam" id="PF02321">
    <property type="entry name" value="OEP"/>
    <property type="match status" value="2"/>
</dbReference>
<dbReference type="PANTHER" id="PTHR30026:SF21">
    <property type="entry name" value="SLR1270 PROTEIN"/>
    <property type="match status" value="1"/>
</dbReference>
<dbReference type="PANTHER" id="PTHR30026">
    <property type="entry name" value="OUTER MEMBRANE PROTEIN TOLC"/>
    <property type="match status" value="1"/>
</dbReference>
<keyword evidence="6" id="KW-0472">Membrane</keyword>
<gene>
    <name evidence="9" type="ORF">EDE15_4590</name>
</gene>
<evidence type="ECO:0000313" key="9">
    <source>
        <dbReference type="EMBL" id="RSL18980.1"/>
    </source>
</evidence>
<sequence length="439" mass="47441">MARRKLTFFVSLSLVTSFCVPAFPQVTIPPLSPPILTLDQAETTALANQPRLLAAQLRARAFAKRIVETRSGYMPQVAFNATGVRVADTGTSTAAGNITTSAISDRFAYGGNLAQLVTDFGRTSALVSSARATADAQSDIATLTRAQVRLTVIEAYYRVLGSEAVLRAAQAAQTNRQLISRRLSALADNELRSTLDVNFAKVLESEADLAVVRAESTVAQQRVKLATAMGISAPVTSQLQEPSASSDSLPPDAESFMKTAGEYRADLNAAKAQQLAANKFALSERRMSYPTLNILAAAGQVPFHDHTLHDDYAAAGFNLNIPIFNGGRFAARRGEAELEASARTRDVQEIQLQVTEQVRDAWYQADEAYRSLDVTARLVAQSKEALRLAQDRYEAGLGSIVELNEAQLNETSAEITSADSTYTYLLRRAELDFAAGLLN</sequence>